<evidence type="ECO:0000313" key="2">
    <source>
        <dbReference type="EMBL" id="KPJ05053.1"/>
    </source>
</evidence>
<feature type="domain" description="Ig-like" evidence="1">
    <location>
        <begin position="366"/>
        <end position="472"/>
    </location>
</feature>
<dbReference type="InterPro" id="IPR013106">
    <property type="entry name" value="Ig_V-set"/>
</dbReference>
<dbReference type="PANTHER" id="PTHR23279">
    <property type="entry name" value="DEFECTIVE PROBOSCIS EXTENSION RESPONSE DPR -RELATED"/>
    <property type="match status" value="1"/>
</dbReference>
<dbReference type="InterPro" id="IPR003599">
    <property type="entry name" value="Ig_sub"/>
</dbReference>
<dbReference type="STRING" id="66420.A0A194QHN2"/>
<dbReference type="SMART" id="SM00409">
    <property type="entry name" value="IG"/>
    <property type="match status" value="2"/>
</dbReference>
<organism evidence="2 3">
    <name type="scientific">Papilio xuthus</name>
    <name type="common">Asian swallowtail butterfly</name>
    <dbReference type="NCBI Taxonomy" id="66420"/>
    <lineage>
        <taxon>Eukaryota</taxon>
        <taxon>Metazoa</taxon>
        <taxon>Ecdysozoa</taxon>
        <taxon>Arthropoda</taxon>
        <taxon>Hexapoda</taxon>
        <taxon>Insecta</taxon>
        <taxon>Pterygota</taxon>
        <taxon>Neoptera</taxon>
        <taxon>Endopterygota</taxon>
        <taxon>Lepidoptera</taxon>
        <taxon>Glossata</taxon>
        <taxon>Ditrysia</taxon>
        <taxon>Papilionoidea</taxon>
        <taxon>Papilionidae</taxon>
        <taxon>Papilioninae</taxon>
        <taxon>Papilio</taxon>
    </lineage>
</organism>
<reference evidence="2 3" key="1">
    <citation type="journal article" date="2015" name="Nat. Commun.">
        <title>Outbred genome sequencing and CRISPR/Cas9 gene editing in butterflies.</title>
        <authorList>
            <person name="Li X."/>
            <person name="Fan D."/>
            <person name="Zhang W."/>
            <person name="Liu G."/>
            <person name="Zhang L."/>
            <person name="Zhao L."/>
            <person name="Fang X."/>
            <person name="Chen L."/>
            <person name="Dong Y."/>
            <person name="Chen Y."/>
            <person name="Ding Y."/>
            <person name="Zhao R."/>
            <person name="Feng M."/>
            <person name="Zhu Y."/>
            <person name="Feng Y."/>
            <person name="Jiang X."/>
            <person name="Zhu D."/>
            <person name="Xiang H."/>
            <person name="Feng X."/>
            <person name="Li S."/>
            <person name="Wang J."/>
            <person name="Zhang G."/>
            <person name="Kronforst M.R."/>
            <person name="Wang W."/>
        </authorList>
    </citation>
    <scope>NUCLEOTIDE SEQUENCE [LARGE SCALE GENOMIC DNA]</scope>
    <source>
        <strain evidence="2">Ya'a_city_454_Px</strain>
        <tissue evidence="2">Whole body</tissue>
    </source>
</reference>
<protein>
    <recommendedName>
        <fullName evidence="1">Ig-like domain-containing protein</fullName>
    </recommendedName>
</protein>
<dbReference type="InterPro" id="IPR013098">
    <property type="entry name" value="Ig_I-set"/>
</dbReference>
<gene>
    <name evidence="2" type="ORF">RR46_04169</name>
</gene>
<dbReference type="AlphaFoldDB" id="A0A194QHN2"/>
<dbReference type="InterPro" id="IPR013783">
    <property type="entry name" value="Ig-like_fold"/>
</dbReference>
<dbReference type="GO" id="GO:0050808">
    <property type="term" value="P:synapse organization"/>
    <property type="evidence" value="ECO:0007669"/>
    <property type="project" value="TreeGrafter"/>
</dbReference>
<sequence>MTGPLSVITVASYAFLLHCIPNMSEKRRTIIFSNVEAMCASATAALLLGALAVLPSRGTEADATLTILKETREAGSQPTINQLYQMLYRSPDSHNQTKLLANSNFSNLDIIPTLKPHNQLEYSPPSDKQVKCCFNDSFPSQFTANKHTEGVYEVNITKDHKKFRKRRVLNITRTEEFIGYGYYAEATAVPMINTPPVIERRRKIGEVGSNAPLLNYIFDTYSNTHQHRNEKPGNGNSIYAAAAPEMEALVGSTAHLDCKVDALHDKLVSWVRRKNDEEPMELLTTGTQLYTADKSTYPYKKNGEDLMVSDIPDPELNGWHTYSARFIPPDIWRLEVREVRPTDAAHYDCQLSAHPPRTARVTLLVPEVSVRIVDGAGASVTEQVCELGSTVALRCEVRGLRMEGGPSLLWYRKEYLLNDDTTRGGISVRTEFGANGANSVLRVARVRADDAGRYSCSVARAPQPAPPPATVMLHVIKGESLAELHQGKGTNLTPGIVIFISALCAILYY</sequence>
<dbReference type="InterPro" id="IPR036179">
    <property type="entry name" value="Ig-like_dom_sf"/>
</dbReference>
<dbReference type="EMBL" id="KQ458793">
    <property type="protein sequence ID" value="KPJ05053.1"/>
    <property type="molecule type" value="Genomic_DNA"/>
</dbReference>
<dbReference type="Proteomes" id="UP000053268">
    <property type="component" value="Unassembled WGS sequence"/>
</dbReference>
<feature type="domain" description="Ig-like" evidence="1">
    <location>
        <begin position="232"/>
        <end position="362"/>
    </location>
</feature>
<evidence type="ECO:0000259" key="1">
    <source>
        <dbReference type="PROSITE" id="PS50835"/>
    </source>
</evidence>
<dbReference type="SMART" id="SM00408">
    <property type="entry name" value="IGc2"/>
    <property type="match status" value="2"/>
</dbReference>
<dbReference type="Pfam" id="PF07679">
    <property type="entry name" value="I-set"/>
    <property type="match status" value="1"/>
</dbReference>
<name>A0A194QHN2_PAPXU</name>
<dbReference type="PANTHER" id="PTHR23279:SF12">
    <property type="entry name" value="DEFECTIVE PROBOSCIS EXTENSION RESPONSE 14, ISOFORM A-RELATED"/>
    <property type="match status" value="1"/>
</dbReference>
<keyword evidence="3" id="KW-1185">Reference proteome</keyword>
<dbReference type="SMART" id="SM00406">
    <property type="entry name" value="IGv"/>
    <property type="match status" value="2"/>
</dbReference>
<dbReference type="Gene3D" id="2.60.40.10">
    <property type="entry name" value="Immunoglobulins"/>
    <property type="match status" value="2"/>
</dbReference>
<evidence type="ECO:0000313" key="3">
    <source>
        <dbReference type="Proteomes" id="UP000053268"/>
    </source>
</evidence>
<dbReference type="CDD" id="cd00096">
    <property type="entry name" value="Ig"/>
    <property type="match status" value="1"/>
</dbReference>
<dbReference type="PROSITE" id="PS50835">
    <property type="entry name" value="IG_LIKE"/>
    <property type="match status" value="2"/>
</dbReference>
<dbReference type="GO" id="GO:0032589">
    <property type="term" value="C:neuron projection membrane"/>
    <property type="evidence" value="ECO:0007669"/>
    <property type="project" value="TreeGrafter"/>
</dbReference>
<dbReference type="InterPro" id="IPR003598">
    <property type="entry name" value="Ig_sub2"/>
</dbReference>
<dbReference type="SUPFAM" id="SSF48726">
    <property type="entry name" value="Immunoglobulin"/>
    <property type="match status" value="2"/>
</dbReference>
<proteinExistence type="predicted"/>
<dbReference type="InterPro" id="IPR007110">
    <property type="entry name" value="Ig-like_dom"/>
</dbReference>
<accession>A0A194QHN2</accession>
<dbReference type="InterPro" id="IPR037448">
    <property type="entry name" value="Zig-8"/>
</dbReference>